<dbReference type="Gene3D" id="1.10.357.10">
    <property type="entry name" value="Tetracycline Repressor, domain 2"/>
    <property type="match status" value="1"/>
</dbReference>
<dbReference type="InterPro" id="IPR001647">
    <property type="entry name" value="HTH_TetR"/>
</dbReference>
<evidence type="ECO:0000313" key="5">
    <source>
        <dbReference type="Proteomes" id="UP000051686"/>
    </source>
</evidence>
<keyword evidence="1 2" id="KW-0238">DNA-binding</keyword>
<dbReference type="OrthoDB" id="9812484at2"/>
<dbReference type="PROSITE" id="PS50977">
    <property type="entry name" value="HTH_TETR_2"/>
    <property type="match status" value="1"/>
</dbReference>
<protein>
    <submittedName>
        <fullName evidence="4">Transcriptional regulator</fullName>
    </submittedName>
</protein>
<dbReference type="Proteomes" id="UP000051686">
    <property type="component" value="Unassembled WGS sequence"/>
</dbReference>
<dbReference type="InterPro" id="IPR009057">
    <property type="entry name" value="Homeodomain-like_sf"/>
</dbReference>
<organism evidence="4 5">
    <name type="scientific">Liquorilactobacillus oeni DSM 19972</name>
    <dbReference type="NCBI Taxonomy" id="1423777"/>
    <lineage>
        <taxon>Bacteria</taxon>
        <taxon>Bacillati</taxon>
        <taxon>Bacillota</taxon>
        <taxon>Bacilli</taxon>
        <taxon>Lactobacillales</taxon>
        <taxon>Lactobacillaceae</taxon>
        <taxon>Liquorilactobacillus</taxon>
    </lineage>
</organism>
<gene>
    <name evidence="4" type="ORF">FD46_GL000491</name>
</gene>
<dbReference type="AlphaFoldDB" id="A0A0R1MCF6"/>
<sequence>MPKETFFRLDPAKKRQLFVAIKDEFSRRSFAASSISEIVKNAKIARGSFYQYFEDKLDCYLYFAEILQKKRRQLFADLLMQEQGDLFAAARLFFEKSIYDVTSGPYAQYYRVMTEAHDYRLYWQQHLVHNDKYGGATLKMFELTKTEKLRISDYEEYSYLLELIYSIFFRTIRQHFQKQYAGQKDTPIQMKEYCFLLLDWLENGVKCLNNTKQ</sequence>
<feature type="domain" description="HTH tetR-type" evidence="3">
    <location>
        <begin position="11"/>
        <end position="71"/>
    </location>
</feature>
<evidence type="ECO:0000259" key="3">
    <source>
        <dbReference type="PROSITE" id="PS50977"/>
    </source>
</evidence>
<dbReference type="EMBL" id="AZEH01000020">
    <property type="protein sequence ID" value="KRL05740.1"/>
    <property type="molecule type" value="Genomic_DNA"/>
</dbReference>
<name>A0A0R1MCF6_9LACO</name>
<dbReference type="SUPFAM" id="SSF46689">
    <property type="entry name" value="Homeodomain-like"/>
    <property type="match status" value="1"/>
</dbReference>
<evidence type="ECO:0000256" key="1">
    <source>
        <dbReference type="ARBA" id="ARBA00023125"/>
    </source>
</evidence>
<keyword evidence="5" id="KW-1185">Reference proteome</keyword>
<dbReference type="Pfam" id="PF17924">
    <property type="entry name" value="TetR_C_19"/>
    <property type="match status" value="1"/>
</dbReference>
<accession>A0A0R1MCF6</accession>
<dbReference type="STRING" id="1423777.FD46_GL000491"/>
<evidence type="ECO:0000256" key="2">
    <source>
        <dbReference type="PROSITE-ProRule" id="PRU00335"/>
    </source>
</evidence>
<feature type="DNA-binding region" description="H-T-H motif" evidence="2">
    <location>
        <begin position="34"/>
        <end position="53"/>
    </location>
</feature>
<dbReference type="Pfam" id="PF00440">
    <property type="entry name" value="TetR_N"/>
    <property type="match status" value="1"/>
</dbReference>
<dbReference type="GO" id="GO:0003677">
    <property type="term" value="F:DNA binding"/>
    <property type="evidence" value="ECO:0007669"/>
    <property type="project" value="UniProtKB-UniRule"/>
</dbReference>
<comment type="caution">
    <text evidence="4">The sequence shown here is derived from an EMBL/GenBank/DDBJ whole genome shotgun (WGS) entry which is preliminary data.</text>
</comment>
<dbReference type="RefSeq" id="WP_057895476.1">
    <property type="nucleotide sequence ID" value="NZ_AZEH01000020.1"/>
</dbReference>
<dbReference type="PATRIC" id="fig|1423777.3.peg.513"/>
<evidence type="ECO:0000313" key="4">
    <source>
        <dbReference type="EMBL" id="KRL05740.1"/>
    </source>
</evidence>
<reference evidence="4 5" key="1">
    <citation type="journal article" date="2015" name="Genome Announc.">
        <title>Expanding the biotechnology potential of lactobacilli through comparative genomics of 213 strains and associated genera.</title>
        <authorList>
            <person name="Sun Z."/>
            <person name="Harris H.M."/>
            <person name="McCann A."/>
            <person name="Guo C."/>
            <person name="Argimon S."/>
            <person name="Zhang W."/>
            <person name="Yang X."/>
            <person name="Jeffery I.B."/>
            <person name="Cooney J.C."/>
            <person name="Kagawa T.F."/>
            <person name="Liu W."/>
            <person name="Song Y."/>
            <person name="Salvetti E."/>
            <person name="Wrobel A."/>
            <person name="Rasinkangas P."/>
            <person name="Parkhill J."/>
            <person name="Rea M.C."/>
            <person name="O'Sullivan O."/>
            <person name="Ritari J."/>
            <person name="Douillard F.P."/>
            <person name="Paul Ross R."/>
            <person name="Yang R."/>
            <person name="Briner A.E."/>
            <person name="Felis G.E."/>
            <person name="de Vos W.M."/>
            <person name="Barrangou R."/>
            <person name="Klaenhammer T.R."/>
            <person name="Caufield P.W."/>
            <person name="Cui Y."/>
            <person name="Zhang H."/>
            <person name="O'Toole P.W."/>
        </authorList>
    </citation>
    <scope>NUCLEOTIDE SEQUENCE [LARGE SCALE GENOMIC DNA]</scope>
    <source>
        <strain evidence="4 5">DSM 19972</strain>
    </source>
</reference>
<proteinExistence type="predicted"/>